<feature type="transmembrane region" description="Helical" evidence="5">
    <location>
        <begin position="166"/>
        <end position="183"/>
    </location>
</feature>
<dbReference type="STRING" id="46679.SAMN05216202_0056"/>
<feature type="transmembrane region" description="Helical" evidence="5">
    <location>
        <begin position="364"/>
        <end position="384"/>
    </location>
</feature>
<dbReference type="PANTHER" id="PTHR37422">
    <property type="entry name" value="TEICHURONIC ACID BIOSYNTHESIS PROTEIN TUAE"/>
    <property type="match status" value="1"/>
</dbReference>
<keyword evidence="4 5" id="KW-0472">Membrane</keyword>
<dbReference type="Proteomes" id="UP000198600">
    <property type="component" value="Chromosome I"/>
</dbReference>
<evidence type="ECO:0000256" key="1">
    <source>
        <dbReference type="ARBA" id="ARBA00004141"/>
    </source>
</evidence>
<keyword evidence="3 5" id="KW-1133">Transmembrane helix</keyword>
<dbReference type="EMBL" id="LT629802">
    <property type="protein sequence ID" value="SDU81821.1"/>
    <property type="molecule type" value="Genomic_DNA"/>
</dbReference>
<feature type="transmembrane region" description="Helical" evidence="5">
    <location>
        <begin position="190"/>
        <end position="207"/>
    </location>
</feature>
<proteinExistence type="predicted"/>
<feature type="transmembrane region" description="Helical" evidence="5">
    <location>
        <begin position="213"/>
        <end position="231"/>
    </location>
</feature>
<dbReference type="PANTHER" id="PTHR37422:SF13">
    <property type="entry name" value="LIPOPOLYSACCHARIDE BIOSYNTHESIS PROTEIN PA4999-RELATED"/>
    <property type="match status" value="1"/>
</dbReference>
<accession>A0A1H2LMI9</accession>
<organism evidence="7 8">
    <name type="scientific">Pseudomonas mucidolens</name>
    <dbReference type="NCBI Taxonomy" id="46679"/>
    <lineage>
        <taxon>Bacteria</taxon>
        <taxon>Pseudomonadati</taxon>
        <taxon>Pseudomonadota</taxon>
        <taxon>Gammaproteobacteria</taxon>
        <taxon>Pseudomonadales</taxon>
        <taxon>Pseudomonadaceae</taxon>
        <taxon>Pseudomonas</taxon>
    </lineage>
</organism>
<dbReference type="OrthoDB" id="5735959at2"/>
<feature type="domain" description="O-antigen ligase-related" evidence="6">
    <location>
        <begin position="199"/>
        <end position="334"/>
    </location>
</feature>
<dbReference type="InterPro" id="IPR051533">
    <property type="entry name" value="WaaL-like"/>
</dbReference>
<feature type="transmembrane region" description="Helical" evidence="5">
    <location>
        <begin position="238"/>
        <end position="258"/>
    </location>
</feature>
<evidence type="ECO:0000256" key="5">
    <source>
        <dbReference type="SAM" id="Phobius"/>
    </source>
</evidence>
<keyword evidence="7" id="KW-0436">Ligase</keyword>
<dbReference type="AlphaFoldDB" id="A0A1H2LMI9"/>
<keyword evidence="2 5" id="KW-0812">Transmembrane</keyword>
<dbReference type="InterPro" id="IPR007016">
    <property type="entry name" value="O-antigen_ligase-rel_domated"/>
</dbReference>
<dbReference type="GO" id="GO:0016874">
    <property type="term" value="F:ligase activity"/>
    <property type="evidence" value="ECO:0007669"/>
    <property type="project" value="UniProtKB-KW"/>
</dbReference>
<dbReference type="GO" id="GO:0016020">
    <property type="term" value="C:membrane"/>
    <property type="evidence" value="ECO:0007669"/>
    <property type="project" value="UniProtKB-SubCell"/>
</dbReference>
<evidence type="ECO:0000259" key="6">
    <source>
        <dbReference type="Pfam" id="PF04932"/>
    </source>
</evidence>
<dbReference type="Pfam" id="PF04932">
    <property type="entry name" value="Wzy_C"/>
    <property type="match status" value="1"/>
</dbReference>
<feature type="transmembrane region" description="Helical" evidence="5">
    <location>
        <begin position="91"/>
        <end position="110"/>
    </location>
</feature>
<name>A0A1H2LMI9_9PSED</name>
<comment type="subcellular location">
    <subcellularLocation>
        <location evidence="1">Membrane</location>
        <topology evidence="1">Multi-pass membrane protein</topology>
    </subcellularLocation>
</comment>
<feature type="transmembrane region" description="Helical" evidence="5">
    <location>
        <begin position="67"/>
        <end position="85"/>
    </location>
</feature>
<feature type="transmembrane region" description="Helical" evidence="5">
    <location>
        <begin position="39"/>
        <end position="55"/>
    </location>
</feature>
<feature type="transmembrane region" description="Helical" evidence="5">
    <location>
        <begin position="326"/>
        <end position="343"/>
    </location>
</feature>
<reference evidence="8" key="1">
    <citation type="submission" date="2016-10" db="EMBL/GenBank/DDBJ databases">
        <authorList>
            <person name="Varghese N."/>
            <person name="Submissions S."/>
        </authorList>
    </citation>
    <scope>NUCLEOTIDE SEQUENCE [LARGE SCALE GENOMIC DNA]</scope>
    <source>
        <strain evidence="8">LMG 2223</strain>
    </source>
</reference>
<keyword evidence="8" id="KW-1185">Reference proteome</keyword>
<feature type="transmembrane region" description="Helical" evidence="5">
    <location>
        <begin position="419"/>
        <end position="435"/>
    </location>
</feature>
<evidence type="ECO:0000256" key="2">
    <source>
        <dbReference type="ARBA" id="ARBA00022692"/>
    </source>
</evidence>
<protein>
    <submittedName>
        <fullName evidence="7">O-antigen ligase</fullName>
    </submittedName>
</protein>
<evidence type="ECO:0000256" key="3">
    <source>
        <dbReference type="ARBA" id="ARBA00022989"/>
    </source>
</evidence>
<sequence length="472" mass="52078">MTLSVQQRGRVFLTVALALLMLCITPSFSGHDWQRSVQIGVGLCSLLYGLSGGTARCGQRLVDTPTASALVIILGLGLGSSWLAHQPLWALTEWALLITCGAIAAAFAMVRRNGDETLDRRLMLFVLLLCLIKSLQYGHAVVLTFTSGASTLDMGRLLSGFSNKRFYGQFQTFTLPLLALPLLLPTTSRVVRGLVFALLCTWWLIAISGGTRGTWLGMGAAAMVLVFLGVWGRRWVAWQLAALGGGLLFYWLLFSVLAQQLGVQAFNVAQERLTASLSGREVIWWQAWEMIRERPLLGFGPMHFADIANPVATHPHQAILQWASEWGVPSTLCVMVLALRGLWATLRVQQQRAQTQVSTDRMRLCLFAALIGALSQSMVDGVIVMPNSQLWLALVVGWLLALHPQRTPASGAMPLLHRAWRVLTVLAVAGLIYVGCRDLPHTTERNQHYIDRVKTHLQPRFWAQGVIAREAR</sequence>
<feature type="transmembrane region" description="Helical" evidence="5">
    <location>
        <begin position="122"/>
        <end position="146"/>
    </location>
</feature>
<dbReference type="RefSeq" id="WP_090221338.1">
    <property type="nucleotide sequence ID" value="NZ_LS483433.1"/>
</dbReference>
<evidence type="ECO:0000256" key="4">
    <source>
        <dbReference type="ARBA" id="ARBA00023136"/>
    </source>
</evidence>
<gene>
    <name evidence="7" type="ORF">SAMN05216202_0056</name>
</gene>
<evidence type="ECO:0000313" key="8">
    <source>
        <dbReference type="Proteomes" id="UP000198600"/>
    </source>
</evidence>
<evidence type="ECO:0000313" key="7">
    <source>
        <dbReference type="EMBL" id="SDU81821.1"/>
    </source>
</evidence>